<dbReference type="RefSeq" id="WP_377280491.1">
    <property type="nucleotide sequence ID" value="NZ_JBHRSI010000001.1"/>
</dbReference>
<sequence>MSDIYPADGPGAEGSAPSTGASPGGDGRRPKEVAKERLTQAGQALKGEAQSFAQGAKSQASERAETAKTQVGSTIHTFADAIRKAGDDLGEHDQTFAARLVREAADGLEGFSRALSEKRPEEMLDTVRDFGRRNPAAFVAGSVLVGLAVGRFFRASERQMAPDYGSPLEDSEIAEGNSLIAAPEAAEPIDVDLGDEEPQSLASGAPDVLGDEIVDQQTAAEQSASPAALAEGGELSPERRNQSVEGTQGSGRPASDIERGI</sequence>
<gene>
    <name evidence="2" type="ORF">ACFSC0_03530</name>
</gene>
<feature type="compositionally biased region" description="Low complexity" evidence="1">
    <location>
        <begin position="216"/>
        <end position="231"/>
    </location>
</feature>
<proteinExistence type="predicted"/>
<dbReference type="EMBL" id="JBHUEY010000001">
    <property type="protein sequence ID" value="MFD1782455.1"/>
    <property type="molecule type" value="Genomic_DNA"/>
</dbReference>
<dbReference type="Proteomes" id="UP001597237">
    <property type="component" value="Unassembled WGS sequence"/>
</dbReference>
<feature type="region of interest" description="Disordered" evidence="1">
    <location>
        <begin position="1"/>
        <end position="33"/>
    </location>
</feature>
<name>A0ABW4MZV2_9CAUL</name>
<feature type="region of interest" description="Disordered" evidence="1">
    <location>
        <begin position="48"/>
        <end position="72"/>
    </location>
</feature>
<evidence type="ECO:0000313" key="3">
    <source>
        <dbReference type="Proteomes" id="UP001597237"/>
    </source>
</evidence>
<reference evidence="3" key="1">
    <citation type="journal article" date="2019" name="Int. J. Syst. Evol. Microbiol.">
        <title>The Global Catalogue of Microorganisms (GCM) 10K type strain sequencing project: providing services to taxonomists for standard genome sequencing and annotation.</title>
        <authorList>
            <consortium name="The Broad Institute Genomics Platform"/>
            <consortium name="The Broad Institute Genome Sequencing Center for Infectious Disease"/>
            <person name="Wu L."/>
            <person name="Ma J."/>
        </authorList>
    </citation>
    <scope>NUCLEOTIDE SEQUENCE [LARGE SCALE GENOMIC DNA]</scope>
    <source>
        <strain evidence="3">DFY28</strain>
    </source>
</reference>
<protein>
    <recommendedName>
        <fullName evidence="4">DUF1206 domain-containing protein</fullName>
    </recommendedName>
</protein>
<evidence type="ECO:0000313" key="2">
    <source>
        <dbReference type="EMBL" id="MFD1782455.1"/>
    </source>
</evidence>
<organism evidence="2 3">
    <name type="scientific">Phenylobacterium terrae</name>
    <dbReference type="NCBI Taxonomy" id="2665495"/>
    <lineage>
        <taxon>Bacteria</taxon>
        <taxon>Pseudomonadati</taxon>
        <taxon>Pseudomonadota</taxon>
        <taxon>Alphaproteobacteria</taxon>
        <taxon>Caulobacterales</taxon>
        <taxon>Caulobacteraceae</taxon>
        <taxon>Phenylobacterium</taxon>
    </lineage>
</organism>
<feature type="region of interest" description="Disordered" evidence="1">
    <location>
        <begin position="161"/>
        <end position="261"/>
    </location>
</feature>
<evidence type="ECO:0008006" key="4">
    <source>
        <dbReference type="Google" id="ProtNLM"/>
    </source>
</evidence>
<comment type="caution">
    <text evidence="2">The sequence shown here is derived from an EMBL/GenBank/DDBJ whole genome shotgun (WGS) entry which is preliminary data.</text>
</comment>
<evidence type="ECO:0000256" key="1">
    <source>
        <dbReference type="SAM" id="MobiDB-lite"/>
    </source>
</evidence>
<accession>A0ABW4MZV2</accession>
<feature type="compositionally biased region" description="Acidic residues" evidence="1">
    <location>
        <begin position="187"/>
        <end position="198"/>
    </location>
</feature>
<keyword evidence="3" id="KW-1185">Reference proteome</keyword>
<feature type="compositionally biased region" description="Low complexity" evidence="1">
    <location>
        <begin position="9"/>
        <end position="21"/>
    </location>
</feature>